<sequence length="450" mass="46612">MKVHPYACTFFRLLLSLICRNVSSCLGRIRLDGEECLLVDMTLSRPPSGSTSEATIYRDLSSVHLTGIVDLVLTRRCEGSACLPPCHYSVFLLLSTGSAAVMVAVSTVSFAVNKPAERSAFVRMQPRLAPDQTMSLFSSGGRPIEPRLPVQQTQGPVDLDMATKLFNNLTTGCLCEAEPAGPELDGPLSAVVGASVASRTAASLTYLQPGGTALAGSGSGLQAARVGMGHLERVASDDDLLERSAAILASAASGFWAGQFAYPLPSSPPAAAHLLLSLASSVAETQSSSGLQARLPSHPPPPPPPPPPSPPPPPPMPPVTVSPGRSRADSVAGAQLGGRDPEPVGNAAYRNAIAHLAMLGLGRSTACLRPSCPEDRETAAAVVAAAAVAAAAAAASRPSEPTTSFYQNPTGMDLNQTQSGFKSWLQNTFQTSETAGLLASPLDESHYIAE</sequence>
<dbReference type="AlphaFoldDB" id="A0A448WTB2"/>
<evidence type="ECO:0000313" key="3">
    <source>
        <dbReference type="EMBL" id="VEL19697.1"/>
    </source>
</evidence>
<protein>
    <submittedName>
        <fullName evidence="3">Uncharacterized protein</fullName>
    </submittedName>
</protein>
<evidence type="ECO:0000256" key="1">
    <source>
        <dbReference type="SAM" id="MobiDB-lite"/>
    </source>
</evidence>
<keyword evidence="2" id="KW-0732">Signal</keyword>
<proteinExistence type="predicted"/>
<comment type="caution">
    <text evidence="3">The sequence shown here is derived from an EMBL/GenBank/DDBJ whole genome shotgun (WGS) entry which is preliminary data.</text>
</comment>
<feature type="region of interest" description="Disordered" evidence="1">
    <location>
        <begin position="286"/>
        <end position="343"/>
    </location>
</feature>
<accession>A0A448WTB2</accession>
<evidence type="ECO:0000256" key="2">
    <source>
        <dbReference type="SAM" id="SignalP"/>
    </source>
</evidence>
<feature type="signal peptide" evidence="2">
    <location>
        <begin position="1"/>
        <end position="24"/>
    </location>
</feature>
<dbReference type="EMBL" id="CAAALY010042797">
    <property type="protein sequence ID" value="VEL19697.1"/>
    <property type="molecule type" value="Genomic_DNA"/>
</dbReference>
<evidence type="ECO:0000313" key="4">
    <source>
        <dbReference type="Proteomes" id="UP000784294"/>
    </source>
</evidence>
<feature type="compositionally biased region" description="Pro residues" evidence="1">
    <location>
        <begin position="297"/>
        <end position="320"/>
    </location>
</feature>
<gene>
    <name evidence="3" type="ORF">PXEA_LOCUS13137</name>
</gene>
<feature type="chain" id="PRO_5019285577" evidence="2">
    <location>
        <begin position="25"/>
        <end position="450"/>
    </location>
</feature>
<dbReference type="Proteomes" id="UP000784294">
    <property type="component" value="Unassembled WGS sequence"/>
</dbReference>
<organism evidence="3 4">
    <name type="scientific">Protopolystoma xenopodis</name>
    <dbReference type="NCBI Taxonomy" id="117903"/>
    <lineage>
        <taxon>Eukaryota</taxon>
        <taxon>Metazoa</taxon>
        <taxon>Spiralia</taxon>
        <taxon>Lophotrochozoa</taxon>
        <taxon>Platyhelminthes</taxon>
        <taxon>Monogenea</taxon>
        <taxon>Polyopisthocotylea</taxon>
        <taxon>Polystomatidea</taxon>
        <taxon>Polystomatidae</taxon>
        <taxon>Protopolystoma</taxon>
    </lineage>
</organism>
<reference evidence="3" key="1">
    <citation type="submission" date="2018-11" db="EMBL/GenBank/DDBJ databases">
        <authorList>
            <consortium name="Pathogen Informatics"/>
        </authorList>
    </citation>
    <scope>NUCLEOTIDE SEQUENCE</scope>
</reference>
<keyword evidence="4" id="KW-1185">Reference proteome</keyword>
<name>A0A448WTB2_9PLAT</name>